<keyword evidence="5" id="KW-0675">Receptor</keyword>
<dbReference type="EMBL" id="MTYJ01000080">
    <property type="protein sequence ID" value="OQV15934.1"/>
    <property type="molecule type" value="Genomic_DNA"/>
</dbReference>
<comment type="caution">
    <text evidence="7">The sequence shown here is derived from an EMBL/GenBank/DDBJ whole genome shotgun (WGS) entry which is preliminary data.</text>
</comment>
<evidence type="ECO:0000256" key="6">
    <source>
        <dbReference type="SAM" id="Phobius"/>
    </source>
</evidence>
<evidence type="ECO:0000256" key="5">
    <source>
        <dbReference type="ARBA" id="ARBA00023170"/>
    </source>
</evidence>
<protein>
    <recommendedName>
        <fullName evidence="9">Gustatory receptor</fullName>
    </recommendedName>
</protein>
<evidence type="ECO:0008006" key="9">
    <source>
        <dbReference type="Google" id="ProtNLM"/>
    </source>
</evidence>
<dbReference type="PANTHER" id="PTHR21421:SF29">
    <property type="entry name" value="GUSTATORY RECEPTOR 5A FOR TREHALOSE-RELATED"/>
    <property type="match status" value="1"/>
</dbReference>
<feature type="transmembrane region" description="Helical" evidence="6">
    <location>
        <begin position="391"/>
        <end position="411"/>
    </location>
</feature>
<reference evidence="8" key="1">
    <citation type="submission" date="2017-01" db="EMBL/GenBank/DDBJ databases">
        <title>Comparative genomics of anhydrobiosis in the tardigrade Hypsibius dujardini.</title>
        <authorList>
            <person name="Yoshida Y."/>
            <person name="Koutsovoulos G."/>
            <person name="Laetsch D."/>
            <person name="Stevens L."/>
            <person name="Kumar S."/>
            <person name="Horikawa D."/>
            <person name="Ishino K."/>
            <person name="Komine S."/>
            <person name="Tomita M."/>
            <person name="Blaxter M."/>
            <person name="Arakawa K."/>
        </authorList>
    </citation>
    <scope>NUCLEOTIDE SEQUENCE [LARGE SCALE GENOMIC DNA]</scope>
    <source>
        <strain evidence="8">Z151</strain>
    </source>
</reference>
<evidence type="ECO:0000256" key="4">
    <source>
        <dbReference type="ARBA" id="ARBA00023136"/>
    </source>
</evidence>
<gene>
    <name evidence="7" type="ORF">BV898_09857</name>
</gene>
<evidence type="ECO:0000256" key="3">
    <source>
        <dbReference type="ARBA" id="ARBA00022989"/>
    </source>
</evidence>
<feature type="transmembrane region" description="Helical" evidence="6">
    <location>
        <begin position="68"/>
        <end position="85"/>
    </location>
</feature>
<feature type="transmembrane region" description="Helical" evidence="6">
    <location>
        <begin position="179"/>
        <end position="201"/>
    </location>
</feature>
<dbReference type="GO" id="GO:0016020">
    <property type="term" value="C:membrane"/>
    <property type="evidence" value="ECO:0007669"/>
    <property type="project" value="UniProtKB-SubCell"/>
</dbReference>
<comment type="subcellular location">
    <subcellularLocation>
        <location evidence="1">Membrane</location>
        <topology evidence="1">Multi-pass membrane protein</topology>
    </subcellularLocation>
</comment>
<dbReference type="PANTHER" id="PTHR21421">
    <property type="entry name" value="GUSTATORY RECEPTOR"/>
    <property type="match status" value="1"/>
</dbReference>
<feature type="transmembrane region" description="Helical" evidence="6">
    <location>
        <begin position="37"/>
        <end position="56"/>
    </location>
</feature>
<feature type="transmembrane region" description="Helical" evidence="6">
    <location>
        <begin position="134"/>
        <end position="159"/>
    </location>
</feature>
<dbReference type="OrthoDB" id="10069697at2759"/>
<evidence type="ECO:0000256" key="2">
    <source>
        <dbReference type="ARBA" id="ARBA00022692"/>
    </source>
</evidence>
<keyword evidence="2 6" id="KW-0812">Transmembrane</keyword>
<evidence type="ECO:0000313" key="8">
    <source>
        <dbReference type="Proteomes" id="UP000192578"/>
    </source>
</evidence>
<proteinExistence type="predicted"/>
<feature type="transmembrane region" description="Helical" evidence="6">
    <location>
        <begin position="295"/>
        <end position="321"/>
    </location>
</feature>
<evidence type="ECO:0000256" key="1">
    <source>
        <dbReference type="ARBA" id="ARBA00004141"/>
    </source>
</evidence>
<feature type="transmembrane region" description="Helical" evidence="6">
    <location>
        <begin position="263"/>
        <end position="288"/>
    </location>
</feature>
<accession>A0A1W0WL50</accession>
<dbReference type="AlphaFoldDB" id="A0A1W0WL50"/>
<dbReference type="GO" id="GO:0038023">
    <property type="term" value="F:signaling receptor activity"/>
    <property type="evidence" value="ECO:0007669"/>
    <property type="project" value="UniProtKB-ARBA"/>
</dbReference>
<evidence type="ECO:0000313" key="7">
    <source>
        <dbReference type="EMBL" id="OQV15934.1"/>
    </source>
</evidence>
<dbReference type="GO" id="GO:0007606">
    <property type="term" value="P:sensory perception of chemical stimulus"/>
    <property type="evidence" value="ECO:0007669"/>
    <property type="project" value="TreeGrafter"/>
</dbReference>
<keyword evidence="8" id="KW-1185">Reference proteome</keyword>
<organism evidence="7 8">
    <name type="scientific">Hypsibius exemplaris</name>
    <name type="common">Freshwater tardigrade</name>
    <dbReference type="NCBI Taxonomy" id="2072580"/>
    <lineage>
        <taxon>Eukaryota</taxon>
        <taxon>Metazoa</taxon>
        <taxon>Ecdysozoa</taxon>
        <taxon>Tardigrada</taxon>
        <taxon>Eutardigrada</taxon>
        <taxon>Parachela</taxon>
        <taxon>Hypsibioidea</taxon>
        <taxon>Hypsibiidae</taxon>
        <taxon>Hypsibius</taxon>
    </lineage>
</organism>
<dbReference type="Proteomes" id="UP000192578">
    <property type="component" value="Unassembled WGS sequence"/>
</dbReference>
<sequence>MLMRVAPSWYILSYLQLIPQVSDPNCSFRTKCRKPRFCFRLVLVTITFTYLFAMFLHDVINLFFNKSFWITYMANTNKIITLLILLKPLAMDWKNGLAFLLFAYKSPGLSAFIFDITKLIQHLGVTDRQKIRHQITFVVCYCVPVILNIFRVTLFALFLFHGETRSTTIPYGFLQVPRYVVFIMGGLTQVTGELLAFSVYVQIAAFADAMVQCCRRVNAQLVELRINIEVPEKRLKYITFRQRVLEVRKSYEGLVHLHAEYEAIFSLQIVCGVINNGLIIFASVASFFKMGESDYWYIMHALSCATFLFIIMMVSVFPIHLHEESLKSSELLQDVIYKYQMAQYSTEASEDASIDSEFRDNWAEDSFVLYGFLQRTVTKPLVISGGGFVELTRSFTISVIALIIGFTLFLLEQFEGHRQPVTCMLANSTTSLMATKLMNDSASLLVG</sequence>
<keyword evidence="4 6" id="KW-0472">Membrane</keyword>
<keyword evidence="3 6" id="KW-1133">Transmembrane helix</keyword>
<dbReference type="GO" id="GO:0051606">
    <property type="term" value="P:detection of stimulus"/>
    <property type="evidence" value="ECO:0007669"/>
    <property type="project" value="UniProtKB-ARBA"/>
</dbReference>
<name>A0A1W0WL50_HYPEX</name>